<organism evidence="4 6">
    <name type="scientific">Megasphaera lornae</name>
    <dbReference type="NCBI Taxonomy" id="1000568"/>
    <lineage>
        <taxon>Bacteria</taxon>
        <taxon>Bacillati</taxon>
        <taxon>Bacillota</taxon>
        <taxon>Negativicutes</taxon>
        <taxon>Veillonellales</taxon>
        <taxon>Veillonellaceae</taxon>
        <taxon>Megasphaera</taxon>
    </lineage>
</organism>
<dbReference type="GO" id="GO:0047617">
    <property type="term" value="F:fatty acyl-CoA hydrolase activity"/>
    <property type="evidence" value="ECO:0007669"/>
    <property type="project" value="InterPro"/>
</dbReference>
<dbReference type="Pfam" id="PF03061">
    <property type="entry name" value="4HBT"/>
    <property type="match status" value="1"/>
</dbReference>
<sequence length="141" mass="15693">MGRISEQERIFLRLREELQYKSPYYQQLPFEVVRLTRGQAVLRFTIAPHFVNAAGKASGGVLAAFCDSLMGITGRTLGDQVTTLEINMNYICPVPAGSVLVGIGTVIHEGAKTIVVECEFLNEHKEIVVKGRSSFYILQKF</sequence>
<dbReference type="InterPro" id="IPR006683">
    <property type="entry name" value="Thioestr_dom"/>
</dbReference>
<keyword evidence="7" id="KW-1185">Reference proteome</keyword>
<feature type="domain" description="Thioesterase" evidence="3">
    <location>
        <begin position="55"/>
        <end position="125"/>
    </location>
</feature>
<name>D3LWQ8_9FIRM</name>
<dbReference type="Proteomes" id="UP000004018">
    <property type="component" value="Unassembled WGS sequence"/>
</dbReference>
<dbReference type="InterPro" id="IPR003736">
    <property type="entry name" value="PAAI_dom"/>
</dbReference>
<dbReference type="PANTHER" id="PTHR21660:SF1">
    <property type="entry name" value="ACYL-COENZYME A THIOESTERASE 13"/>
    <property type="match status" value="1"/>
</dbReference>
<keyword evidence="2" id="KW-0378">Hydrolase</keyword>
<dbReference type="Gene3D" id="3.10.129.10">
    <property type="entry name" value="Hotdog Thioesterase"/>
    <property type="match status" value="1"/>
</dbReference>
<comment type="similarity">
    <text evidence="1">Belongs to the thioesterase PaaI family.</text>
</comment>
<dbReference type="EMBL" id="AFIJ01000029">
    <property type="protein sequence ID" value="EGL40329.1"/>
    <property type="molecule type" value="Genomic_DNA"/>
</dbReference>
<accession>D3LWQ8</accession>
<dbReference type="NCBIfam" id="TIGR00369">
    <property type="entry name" value="unchar_dom_1"/>
    <property type="match status" value="1"/>
</dbReference>
<dbReference type="CDD" id="cd03443">
    <property type="entry name" value="PaaI_thioesterase"/>
    <property type="match status" value="1"/>
</dbReference>
<evidence type="ECO:0000256" key="2">
    <source>
        <dbReference type="ARBA" id="ARBA00022801"/>
    </source>
</evidence>
<dbReference type="InterPro" id="IPR029069">
    <property type="entry name" value="HotDog_dom_sf"/>
</dbReference>
<evidence type="ECO:0000313" key="5">
    <source>
        <dbReference type="EMBL" id="EGL40329.1"/>
    </source>
</evidence>
<dbReference type="Proteomes" id="UP000003242">
    <property type="component" value="Unassembled WGS sequence"/>
</dbReference>
<evidence type="ECO:0000313" key="4">
    <source>
        <dbReference type="EMBL" id="EFD93295.1"/>
    </source>
</evidence>
<proteinExistence type="inferred from homology"/>
<gene>
    <name evidence="4" type="ORF">HMPREF0889_0715</name>
    <name evidence="5" type="ORF">HMPREF1039_0702</name>
</gene>
<dbReference type="PANTHER" id="PTHR21660">
    <property type="entry name" value="THIOESTERASE SUPERFAMILY MEMBER-RELATED"/>
    <property type="match status" value="1"/>
</dbReference>
<dbReference type="eggNOG" id="COG2050">
    <property type="taxonomic scope" value="Bacteria"/>
</dbReference>
<reference evidence="5 7" key="3">
    <citation type="submission" date="2011-04" db="EMBL/GenBank/DDBJ databases">
        <authorList>
            <person name="Harkins D.M."/>
            <person name="Madupu R."/>
            <person name="Durkin A.S."/>
            <person name="Torralba M."/>
            <person name="Methe B."/>
            <person name="Sutton G.G."/>
            <person name="Nelson K.E."/>
        </authorList>
    </citation>
    <scope>NUCLEOTIDE SEQUENCE [LARGE SCALE GENOMIC DNA]</scope>
    <source>
        <strain evidence="5 7">UPII 199-6</strain>
    </source>
</reference>
<dbReference type="OrthoDB" id="337200at2"/>
<dbReference type="EMBL" id="ADGP01000033">
    <property type="protein sequence ID" value="EFD93295.1"/>
    <property type="molecule type" value="Genomic_DNA"/>
</dbReference>
<evidence type="ECO:0000256" key="1">
    <source>
        <dbReference type="ARBA" id="ARBA00008324"/>
    </source>
</evidence>
<dbReference type="STRING" id="699218.HMPREF0889_0715"/>
<protein>
    <recommendedName>
        <fullName evidence="3">Thioesterase domain-containing protein</fullName>
    </recommendedName>
</protein>
<dbReference type="AlphaFoldDB" id="D3LWQ8"/>
<dbReference type="InterPro" id="IPR039298">
    <property type="entry name" value="ACOT13"/>
</dbReference>
<dbReference type="RefSeq" id="WP_007391192.1">
    <property type="nucleotide sequence ID" value="NZ_ADGP01000033.1"/>
</dbReference>
<reference evidence="6" key="1">
    <citation type="submission" date="2009-12" db="EMBL/GenBank/DDBJ databases">
        <title>Sequence of Clostridiales genomosp. BVAB3 str. UPII9-5.</title>
        <authorList>
            <person name="Madupu R."/>
            <person name="Durkin A.S."/>
            <person name="Torralba M."/>
            <person name="Methe B."/>
            <person name="Sutton G.G."/>
            <person name="Strausberg R.L."/>
            <person name="Nelson K.E."/>
        </authorList>
    </citation>
    <scope>NUCLEOTIDE SEQUENCE [LARGE SCALE GENOMIC DNA]</scope>
    <source>
        <strain evidence="6">28L</strain>
    </source>
</reference>
<comment type="caution">
    <text evidence="4">The sequence shown here is derived from an EMBL/GenBank/DDBJ whole genome shotgun (WGS) entry which is preliminary data.</text>
</comment>
<reference evidence="4" key="2">
    <citation type="submission" date="2009-12" db="EMBL/GenBank/DDBJ databases">
        <authorList>
            <person name="Madupu R."/>
            <person name="Durkin A.S."/>
            <person name="Torralba M."/>
            <person name="Methe B."/>
            <person name="Sutton G.G."/>
            <person name="Strausberg R.L."/>
            <person name="Nelson K.E."/>
        </authorList>
    </citation>
    <scope>NUCLEOTIDE SEQUENCE</scope>
    <source>
        <strain evidence="4">28L</strain>
    </source>
</reference>
<evidence type="ECO:0000259" key="3">
    <source>
        <dbReference type="Pfam" id="PF03061"/>
    </source>
</evidence>
<evidence type="ECO:0000313" key="7">
    <source>
        <dbReference type="Proteomes" id="UP000004018"/>
    </source>
</evidence>
<dbReference type="SUPFAM" id="SSF54637">
    <property type="entry name" value="Thioesterase/thiol ester dehydrase-isomerase"/>
    <property type="match status" value="1"/>
</dbReference>
<evidence type="ECO:0000313" key="6">
    <source>
        <dbReference type="Proteomes" id="UP000003242"/>
    </source>
</evidence>